<dbReference type="OrthoDB" id="5357875at2"/>
<dbReference type="InterPro" id="IPR010258">
    <property type="entry name" value="Conjugal_tfr_TrbG/VirB9/CagX"/>
</dbReference>
<dbReference type="Gene3D" id="2.60.40.2500">
    <property type="match status" value="1"/>
</dbReference>
<name>A0A540WWR2_9BACT</name>
<dbReference type="PROSITE" id="PS51257">
    <property type="entry name" value="PROKAR_LIPOPROTEIN"/>
    <property type="match status" value="1"/>
</dbReference>
<protein>
    <submittedName>
        <fullName evidence="5">P-type conjugative transfer protein TrbG</fullName>
    </submittedName>
</protein>
<dbReference type="CDD" id="cd06911">
    <property type="entry name" value="VirB9_CagX_TrbG"/>
    <property type="match status" value="1"/>
</dbReference>
<evidence type="ECO:0000313" key="6">
    <source>
        <dbReference type="Proteomes" id="UP000315369"/>
    </source>
</evidence>
<feature type="compositionally biased region" description="Polar residues" evidence="3">
    <location>
        <begin position="62"/>
        <end position="71"/>
    </location>
</feature>
<dbReference type="Pfam" id="PF03524">
    <property type="entry name" value="CagX"/>
    <property type="match status" value="1"/>
</dbReference>
<dbReference type="EMBL" id="VIFM01000100">
    <property type="protein sequence ID" value="TQF13428.1"/>
    <property type="molecule type" value="Genomic_DNA"/>
</dbReference>
<gene>
    <name evidence="5" type="primary">trbG</name>
    <name evidence="5" type="ORF">FJV41_23855</name>
</gene>
<feature type="chain" id="PRO_5021928545" evidence="4">
    <location>
        <begin position="21"/>
        <end position="327"/>
    </location>
</feature>
<keyword evidence="2 4" id="KW-0732">Signal</keyword>
<dbReference type="NCBIfam" id="TIGR02775">
    <property type="entry name" value="TrbG_Ti"/>
    <property type="match status" value="1"/>
</dbReference>
<dbReference type="InterPro" id="IPR033645">
    <property type="entry name" value="VirB9/CagX/TrbG_C"/>
</dbReference>
<comment type="similarity">
    <text evidence="1">Belongs to the TrbG/VirB9 family.</text>
</comment>
<dbReference type="Proteomes" id="UP000315369">
    <property type="component" value="Unassembled WGS sequence"/>
</dbReference>
<dbReference type="InterPro" id="IPR014142">
    <property type="entry name" value="TrbG_Ti"/>
</dbReference>
<feature type="compositionally biased region" description="Polar residues" evidence="3">
    <location>
        <begin position="45"/>
        <end position="54"/>
    </location>
</feature>
<evidence type="ECO:0000256" key="3">
    <source>
        <dbReference type="SAM" id="MobiDB-lite"/>
    </source>
</evidence>
<evidence type="ECO:0000256" key="1">
    <source>
        <dbReference type="ARBA" id="ARBA00006135"/>
    </source>
</evidence>
<keyword evidence="6" id="KW-1185">Reference proteome</keyword>
<sequence length="327" mass="36097">MHNPRCLLYLTLCATTVACATSSAARPAPETYVPAKPIVEPVSAPQVTSPQVAQPQIRKLPESSSSRSATPQRPEAVVEAATRRATQGPEASGYFNAIMQYTYEPGALYQVYAAPCCVTDIQLQAGEQIIGKPVAGDTARWKAGVAKGAEGGQDVWHVYVRPLREDLHTTLSINTNKRTYRLELKSYPETYMVAVQWMYPPEESELIGDPAQGSIAMAAPKPPPMPAVDVANANFGYRVEVLRGNPAWKPLKAFDDGRKTYISFPASMVNREAPALFVLSRDNEPEMANYRIRQNVYEVDRLFDAAELRLGQQDQDVVRIIRKATEN</sequence>
<feature type="signal peptide" evidence="4">
    <location>
        <begin position="1"/>
        <end position="20"/>
    </location>
</feature>
<organism evidence="5 6">
    <name type="scientific">Myxococcus llanfairpwllgwyngyllgogerychwyrndrobwllllantysiliogogogochensis</name>
    <dbReference type="NCBI Taxonomy" id="2590453"/>
    <lineage>
        <taxon>Bacteria</taxon>
        <taxon>Pseudomonadati</taxon>
        <taxon>Myxococcota</taxon>
        <taxon>Myxococcia</taxon>
        <taxon>Myxococcales</taxon>
        <taxon>Cystobacterineae</taxon>
        <taxon>Myxococcaceae</taxon>
        <taxon>Myxococcus</taxon>
    </lineage>
</organism>
<evidence type="ECO:0000313" key="5">
    <source>
        <dbReference type="EMBL" id="TQF13428.1"/>
    </source>
</evidence>
<proteinExistence type="inferred from homology"/>
<comment type="caution">
    <text evidence="5">The sequence shown here is derived from an EMBL/GenBank/DDBJ whole genome shotgun (WGS) entry which is preliminary data.</text>
</comment>
<feature type="region of interest" description="Disordered" evidence="3">
    <location>
        <begin position="44"/>
        <end position="76"/>
    </location>
</feature>
<dbReference type="InterPro" id="IPR038161">
    <property type="entry name" value="VirB9/CagX/TrbG_C_sf"/>
</dbReference>
<dbReference type="AlphaFoldDB" id="A0A540WWR2"/>
<evidence type="ECO:0000256" key="4">
    <source>
        <dbReference type="SAM" id="SignalP"/>
    </source>
</evidence>
<evidence type="ECO:0000256" key="2">
    <source>
        <dbReference type="ARBA" id="ARBA00022729"/>
    </source>
</evidence>
<accession>A0A540WWR2</accession>
<reference evidence="5 6" key="1">
    <citation type="submission" date="2019-06" db="EMBL/GenBank/DDBJ databases">
        <authorList>
            <person name="Livingstone P."/>
            <person name="Whitworth D."/>
        </authorList>
    </citation>
    <scope>NUCLEOTIDE SEQUENCE [LARGE SCALE GENOMIC DNA]</scope>
    <source>
        <strain evidence="5 6">AM401</strain>
    </source>
</reference>